<dbReference type="Pfam" id="PF01026">
    <property type="entry name" value="TatD_DNase"/>
    <property type="match status" value="1"/>
</dbReference>
<dbReference type="InterPro" id="IPR032466">
    <property type="entry name" value="Metal_Hydrolase"/>
</dbReference>
<gene>
    <name evidence="2" type="primary">yjjV</name>
    <name evidence="2" type="ORF">NCTC10529_01623</name>
</gene>
<dbReference type="RefSeq" id="WP_003786609.1">
    <property type="nucleotide sequence ID" value="NZ_CP045141.1"/>
</dbReference>
<dbReference type="PANTHER" id="PTHR46124:SF3">
    <property type="entry name" value="HYDROLASE"/>
    <property type="match status" value="1"/>
</dbReference>
<feature type="binding site" evidence="1">
    <location>
        <position position="8"/>
    </location>
    <ligand>
        <name>a divalent metal cation</name>
        <dbReference type="ChEBI" id="CHEBI:60240"/>
        <label>1</label>
    </ligand>
</feature>
<evidence type="ECO:0000256" key="1">
    <source>
        <dbReference type="PIRSR" id="PIRSR005902-1"/>
    </source>
</evidence>
<protein>
    <submittedName>
        <fullName evidence="2">Uncharacterized deoxyribonuclease YjjV</fullName>
        <ecNumber evidence="2">3.1.21.-</ecNumber>
    </submittedName>
</protein>
<keyword evidence="1" id="KW-0479">Metal-binding</keyword>
<dbReference type="Proteomes" id="UP000248598">
    <property type="component" value="Chromosome 1"/>
</dbReference>
<dbReference type="Gene3D" id="3.20.20.140">
    <property type="entry name" value="Metal-dependent hydrolases"/>
    <property type="match status" value="1"/>
</dbReference>
<dbReference type="PANTHER" id="PTHR46124">
    <property type="entry name" value="D-AMINOACYL-TRNA DEACYLASE"/>
    <property type="match status" value="1"/>
</dbReference>
<reference evidence="2 3" key="1">
    <citation type="submission" date="2018-06" db="EMBL/GenBank/DDBJ databases">
        <authorList>
            <consortium name="Pathogen Informatics"/>
            <person name="Doyle S."/>
        </authorList>
    </citation>
    <scope>NUCLEOTIDE SEQUENCE [LARGE SCALE GENOMIC DNA]</scope>
    <source>
        <strain evidence="2 3">NCTC10529</strain>
    </source>
</reference>
<evidence type="ECO:0000313" key="3">
    <source>
        <dbReference type="Proteomes" id="UP000248598"/>
    </source>
</evidence>
<keyword evidence="2" id="KW-0378">Hydrolase</keyword>
<feature type="binding site" evidence="1">
    <location>
        <position position="131"/>
    </location>
    <ligand>
        <name>a divalent metal cation</name>
        <dbReference type="ChEBI" id="CHEBI:60240"/>
        <label>2</label>
    </ligand>
</feature>
<dbReference type="GO" id="GO:0016788">
    <property type="term" value="F:hydrolase activity, acting on ester bonds"/>
    <property type="evidence" value="ECO:0007669"/>
    <property type="project" value="InterPro"/>
</dbReference>
<dbReference type="GO" id="GO:0046872">
    <property type="term" value="F:metal ion binding"/>
    <property type="evidence" value="ECO:0007669"/>
    <property type="project" value="UniProtKB-KW"/>
</dbReference>
<feature type="binding site" evidence="1">
    <location>
        <position position="6"/>
    </location>
    <ligand>
        <name>a divalent metal cation</name>
        <dbReference type="ChEBI" id="CHEBI:60240"/>
        <label>1</label>
    </ligand>
</feature>
<proteinExistence type="predicted"/>
<dbReference type="GeneID" id="93262902"/>
<dbReference type="InterPro" id="IPR001130">
    <property type="entry name" value="TatD-like"/>
</dbReference>
<dbReference type="AlphaFoldDB" id="A0AAX2J4I4"/>
<organism evidence="2 3">
    <name type="scientific">Kingella kingae</name>
    <dbReference type="NCBI Taxonomy" id="504"/>
    <lineage>
        <taxon>Bacteria</taxon>
        <taxon>Pseudomonadati</taxon>
        <taxon>Pseudomonadota</taxon>
        <taxon>Betaproteobacteria</taxon>
        <taxon>Neisseriales</taxon>
        <taxon>Neisseriaceae</taxon>
        <taxon>Kingella</taxon>
    </lineage>
</organism>
<dbReference type="CDD" id="cd01310">
    <property type="entry name" value="TatD_DNAse"/>
    <property type="match status" value="1"/>
</dbReference>
<name>A0AAX2J4I4_KINKI</name>
<dbReference type="GO" id="GO:0005829">
    <property type="term" value="C:cytosol"/>
    <property type="evidence" value="ECO:0007669"/>
    <property type="project" value="TreeGrafter"/>
</dbReference>
<dbReference type="EMBL" id="LS483426">
    <property type="protein sequence ID" value="SQH25425.1"/>
    <property type="molecule type" value="Genomic_DNA"/>
</dbReference>
<sequence>MFTDTHCHLADPALRCRLPDIFAQAQQSGITGMIVPTAEPNDWAHLSDLLCQSMIRAGAIGIHPWFVQTESAGCLADLAQYLQHNPRLWLGEIGLDFYDKSQPETQSSLQIQLFEAQLDLAQQHQRPIILHNLKATAAIVRSLQRTQFTQGGIAHAFSGSMEEAKLLLRHGFKIGIGTLLLNPHAKKVRQLTSQLALSDILLETDSPFGIKNQINTPANLLAIAQQVAQIRALALPDLAQQCEQNLQTLLPCP</sequence>
<dbReference type="SUPFAM" id="SSF51556">
    <property type="entry name" value="Metallo-dependent hydrolases"/>
    <property type="match status" value="1"/>
</dbReference>
<feature type="binding site" evidence="1">
    <location>
        <position position="92"/>
    </location>
    <ligand>
        <name>a divalent metal cation</name>
        <dbReference type="ChEBI" id="CHEBI:60240"/>
        <label>1</label>
    </ligand>
</feature>
<dbReference type="PIRSF" id="PIRSF005902">
    <property type="entry name" value="DNase_TatD"/>
    <property type="match status" value="1"/>
</dbReference>
<dbReference type="EC" id="3.1.21.-" evidence="2"/>
<accession>A0AAX2J4I4</accession>
<feature type="binding site" evidence="1">
    <location>
        <position position="155"/>
    </location>
    <ligand>
        <name>a divalent metal cation</name>
        <dbReference type="ChEBI" id="CHEBI:60240"/>
        <label>2</label>
    </ligand>
</feature>
<feature type="binding site" evidence="1">
    <location>
        <position position="205"/>
    </location>
    <ligand>
        <name>a divalent metal cation</name>
        <dbReference type="ChEBI" id="CHEBI:60240"/>
        <label>1</label>
    </ligand>
</feature>
<evidence type="ECO:0000313" key="2">
    <source>
        <dbReference type="EMBL" id="SQH25425.1"/>
    </source>
</evidence>